<feature type="compositionally biased region" description="Basic and acidic residues" evidence="11">
    <location>
        <begin position="682"/>
        <end position="717"/>
    </location>
</feature>
<dbReference type="GO" id="GO:0042761">
    <property type="term" value="P:very long-chain fatty acid biosynthetic process"/>
    <property type="evidence" value="ECO:0007669"/>
    <property type="project" value="TreeGrafter"/>
</dbReference>
<evidence type="ECO:0000256" key="3">
    <source>
        <dbReference type="ARBA" id="ARBA00022679"/>
    </source>
</evidence>
<feature type="region of interest" description="Disordered" evidence="11">
    <location>
        <begin position="593"/>
        <end position="614"/>
    </location>
</feature>
<proteinExistence type="inferred from homology"/>
<evidence type="ECO:0000256" key="8">
    <source>
        <dbReference type="ARBA" id="ARBA00023136"/>
    </source>
</evidence>
<keyword evidence="13" id="KW-1185">Reference proteome</keyword>
<evidence type="ECO:0000256" key="1">
    <source>
        <dbReference type="ARBA" id="ARBA00004141"/>
    </source>
</evidence>
<name>A0A6A6U2J4_9PEZI</name>
<keyword evidence="6 10" id="KW-1133">Transmembrane helix</keyword>
<evidence type="ECO:0000256" key="7">
    <source>
        <dbReference type="ARBA" id="ARBA00023098"/>
    </source>
</evidence>
<dbReference type="GO" id="GO:0005789">
    <property type="term" value="C:endoplasmic reticulum membrane"/>
    <property type="evidence" value="ECO:0007669"/>
    <property type="project" value="TreeGrafter"/>
</dbReference>
<feature type="transmembrane region" description="Helical" evidence="10">
    <location>
        <begin position="420"/>
        <end position="441"/>
    </location>
</feature>
<dbReference type="AlphaFoldDB" id="A0A6A6U2J4"/>
<keyword evidence="3 10" id="KW-0808">Transferase</keyword>
<dbReference type="GO" id="GO:0030148">
    <property type="term" value="P:sphingolipid biosynthetic process"/>
    <property type="evidence" value="ECO:0007669"/>
    <property type="project" value="TreeGrafter"/>
</dbReference>
<feature type="compositionally biased region" description="Basic and acidic residues" evidence="11">
    <location>
        <begin position="813"/>
        <end position="824"/>
    </location>
</feature>
<dbReference type="PANTHER" id="PTHR11157:SF169">
    <property type="entry name" value="ELONGATION OF FATTY ACIDS PROTEIN"/>
    <property type="match status" value="1"/>
</dbReference>
<comment type="catalytic activity">
    <reaction evidence="10">
        <text>an acyl-CoA + malonyl-CoA + H(+) = a 3-oxoacyl-CoA + CO2 + CoA</text>
        <dbReference type="Rhea" id="RHEA:50252"/>
        <dbReference type="ChEBI" id="CHEBI:15378"/>
        <dbReference type="ChEBI" id="CHEBI:16526"/>
        <dbReference type="ChEBI" id="CHEBI:57287"/>
        <dbReference type="ChEBI" id="CHEBI:57384"/>
        <dbReference type="ChEBI" id="CHEBI:58342"/>
        <dbReference type="ChEBI" id="CHEBI:90726"/>
    </reaction>
    <physiologicalReaction direction="left-to-right" evidence="10">
        <dbReference type="Rhea" id="RHEA:50253"/>
    </physiologicalReaction>
</comment>
<evidence type="ECO:0000256" key="5">
    <source>
        <dbReference type="ARBA" id="ARBA00022832"/>
    </source>
</evidence>
<keyword evidence="5 10" id="KW-0276">Fatty acid metabolism</keyword>
<feature type="compositionally biased region" description="Polar residues" evidence="11">
    <location>
        <begin position="545"/>
        <end position="554"/>
    </location>
</feature>
<feature type="transmembrane region" description="Helical" evidence="10">
    <location>
        <begin position="253"/>
        <end position="276"/>
    </location>
</feature>
<keyword evidence="8 10" id="KW-0472">Membrane</keyword>
<keyword evidence="7 10" id="KW-0443">Lipid metabolism</keyword>
<dbReference type="GO" id="GO:0009922">
    <property type="term" value="F:fatty acid elongase activity"/>
    <property type="evidence" value="ECO:0007669"/>
    <property type="project" value="InterPro"/>
</dbReference>
<dbReference type="OrthoDB" id="10259681at2759"/>
<keyword evidence="9 10" id="KW-0275">Fatty acid biosynthesis</keyword>
<comment type="similarity">
    <text evidence="10">Belongs to the ELO family.</text>
</comment>
<feature type="transmembrane region" description="Helical" evidence="10">
    <location>
        <begin position="92"/>
        <end position="117"/>
    </location>
</feature>
<dbReference type="PANTHER" id="PTHR11157">
    <property type="entry name" value="FATTY ACID ACYL TRANSFERASE-RELATED"/>
    <property type="match status" value="1"/>
</dbReference>
<sequence length="824" mass="90612">MSAPSFRLTMPPRSLFNWPPDPYPVSLPPPVDARTFASPFPINAELYNAALDWKVPVTIGALYASTALIMNRINRERKNQPWAISKTTAFHYFVLAHNIFLAIFSALTFIGMIRALAHSWPGRRDLPFLGKLWPGLRTQYGLAGAADALCKLHGPRNIGDAVYYNSTMHQWSTTSRVTKLTGSHEPNPADVGRLWNEGLAFWGWWFYLSKFYEVLDTFIILAKGKRSSTLQTYHHTGAMACMWAGIRYMSPPIWMFAFINSGIHTLMYSYYTLSALRIRVPQGIKRTLTTMQITQFLVGITFATLHLFVEYSVPVPTQYYISKTVSSAAHVAASAVSAAASRAPEVAAAAAPSIGAFLKKLLLRAAGEEGMAQKVQAPPGPEPGWIPVSNATQAAKSEQETRWRTQYKYVPCIDTEGQAFAIWLNVFYLAPLTLLFVRFFIRSYSRRTAPSNKNPKTAQRIYKAAEDAAHGTNREVDKLGKEAEQAAGDLAQNISNKLQGSQTGAGSQRRVSAQIERIAKEFEKGEKSDKNEDQADEPTPERPVSSRSNHSSDSLKGGQIRKKPSAEHIRLRQKFEEGANAIGRSVDTFLGEAASKTKKETERLNLSPCAEDEEAERVKLERLEKEAEEKVRDVREAVGGQASRAAESIEGLKDGAVEQVSKLGNSLYTDDGEFSLVNVKAWGDKKDGSDAKDTQDSEEQKESESGQESQKDGDTKSSEASSPFDEDTSNADDSRKSRSEVSVHEQKPDLSAPDEPRSTTPSPDSSSPKKQSPSRKSKIPQPKNKRSASPIKKVLTPATTTASVAAHSGAAIVDKKEADGSTGN</sequence>
<keyword evidence="4 10" id="KW-0812">Transmembrane</keyword>
<keyword evidence="2 10" id="KW-0444">Lipid biosynthesis</keyword>
<dbReference type="InterPro" id="IPR002076">
    <property type="entry name" value="ELO_fam"/>
</dbReference>
<comment type="subcellular location">
    <subcellularLocation>
        <location evidence="1">Membrane</location>
        <topology evidence="1">Multi-pass membrane protein</topology>
    </subcellularLocation>
</comment>
<feature type="compositionally biased region" description="Basic and acidic residues" evidence="11">
    <location>
        <begin position="732"/>
        <end position="748"/>
    </location>
</feature>
<feature type="transmembrane region" description="Helical" evidence="10">
    <location>
        <begin position="53"/>
        <end position="71"/>
    </location>
</feature>
<evidence type="ECO:0000256" key="9">
    <source>
        <dbReference type="ARBA" id="ARBA00023160"/>
    </source>
</evidence>
<feature type="region of interest" description="Disordered" evidence="11">
    <location>
        <begin position="521"/>
        <end position="568"/>
    </location>
</feature>
<gene>
    <name evidence="12" type="ORF">BT63DRAFT_428593</name>
</gene>
<feature type="region of interest" description="Disordered" evidence="11">
    <location>
        <begin position="680"/>
        <end position="824"/>
    </location>
</feature>
<protein>
    <recommendedName>
        <fullName evidence="10">Elongation of fatty acids protein</fullName>
        <ecNumber evidence="10">2.3.1.-</ecNumber>
    </recommendedName>
</protein>
<evidence type="ECO:0000256" key="10">
    <source>
        <dbReference type="RuleBase" id="RU361115"/>
    </source>
</evidence>
<dbReference type="EC" id="2.3.1.-" evidence="10"/>
<organism evidence="12 13">
    <name type="scientific">Microthyrium microscopicum</name>
    <dbReference type="NCBI Taxonomy" id="703497"/>
    <lineage>
        <taxon>Eukaryota</taxon>
        <taxon>Fungi</taxon>
        <taxon>Dikarya</taxon>
        <taxon>Ascomycota</taxon>
        <taxon>Pezizomycotina</taxon>
        <taxon>Dothideomycetes</taxon>
        <taxon>Dothideomycetes incertae sedis</taxon>
        <taxon>Microthyriales</taxon>
        <taxon>Microthyriaceae</taxon>
        <taxon>Microthyrium</taxon>
    </lineage>
</organism>
<accession>A0A6A6U2J4</accession>
<feature type="compositionally biased region" description="Low complexity" evidence="11">
    <location>
        <begin position="758"/>
        <end position="771"/>
    </location>
</feature>
<evidence type="ECO:0000313" key="12">
    <source>
        <dbReference type="EMBL" id="KAF2665637.1"/>
    </source>
</evidence>
<dbReference type="Proteomes" id="UP000799302">
    <property type="component" value="Unassembled WGS sequence"/>
</dbReference>
<feature type="transmembrane region" description="Helical" evidence="10">
    <location>
        <begin position="288"/>
        <end position="309"/>
    </location>
</feature>
<dbReference type="EMBL" id="MU004240">
    <property type="protein sequence ID" value="KAF2665637.1"/>
    <property type="molecule type" value="Genomic_DNA"/>
</dbReference>
<evidence type="ECO:0000313" key="13">
    <source>
        <dbReference type="Proteomes" id="UP000799302"/>
    </source>
</evidence>
<reference evidence="12" key="1">
    <citation type="journal article" date="2020" name="Stud. Mycol.">
        <title>101 Dothideomycetes genomes: a test case for predicting lifestyles and emergence of pathogens.</title>
        <authorList>
            <person name="Haridas S."/>
            <person name="Albert R."/>
            <person name="Binder M."/>
            <person name="Bloem J."/>
            <person name="Labutti K."/>
            <person name="Salamov A."/>
            <person name="Andreopoulos B."/>
            <person name="Baker S."/>
            <person name="Barry K."/>
            <person name="Bills G."/>
            <person name="Bluhm B."/>
            <person name="Cannon C."/>
            <person name="Castanera R."/>
            <person name="Culley D."/>
            <person name="Daum C."/>
            <person name="Ezra D."/>
            <person name="Gonzalez J."/>
            <person name="Henrissat B."/>
            <person name="Kuo A."/>
            <person name="Liang C."/>
            <person name="Lipzen A."/>
            <person name="Lutzoni F."/>
            <person name="Magnuson J."/>
            <person name="Mondo S."/>
            <person name="Nolan M."/>
            <person name="Ohm R."/>
            <person name="Pangilinan J."/>
            <person name="Park H.-J."/>
            <person name="Ramirez L."/>
            <person name="Alfaro M."/>
            <person name="Sun H."/>
            <person name="Tritt A."/>
            <person name="Yoshinaga Y."/>
            <person name="Zwiers L.-H."/>
            <person name="Turgeon B."/>
            <person name="Goodwin S."/>
            <person name="Spatafora J."/>
            <person name="Crous P."/>
            <person name="Grigoriev I."/>
        </authorList>
    </citation>
    <scope>NUCLEOTIDE SEQUENCE</scope>
    <source>
        <strain evidence="12">CBS 115976</strain>
    </source>
</reference>
<dbReference type="GO" id="GO:0034626">
    <property type="term" value="P:fatty acid elongation, polyunsaturated fatty acid"/>
    <property type="evidence" value="ECO:0007669"/>
    <property type="project" value="TreeGrafter"/>
</dbReference>
<evidence type="ECO:0000256" key="4">
    <source>
        <dbReference type="ARBA" id="ARBA00022692"/>
    </source>
</evidence>
<feature type="compositionally biased region" description="Basic and acidic residues" evidence="11">
    <location>
        <begin position="521"/>
        <end position="533"/>
    </location>
</feature>
<evidence type="ECO:0000256" key="2">
    <source>
        <dbReference type="ARBA" id="ARBA00022516"/>
    </source>
</evidence>
<feature type="compositionally biased region" description="Basic residues" evidence="11">
    <location>
        <begin position="772"/>
        <end position="786"/>
    </location>
</feature>
<evidence type="ECO:0000256" key="11">
    <source>
        <dbReference type="SAM" id="MobiDB-lite"/>
    </source>
</evidence>
<dbReference type="GO" id="GO:0034625">
    <property type="term" value="P:fatty acid elongation, monounsaturated fatty acid"/>
    <property type="evidence" value="ECO:0007669"/>
    <property type="project" value="TreeGrafter"/>
</dbReference>
<dbReference type="Pfam" id="PF01151">
    <property type="entry name" value="ELO"/>
    <property type="match status" value="1"/>
</dbReference>
<evidence type="ECO:0000256" key="6">
    <source>
        <dbReference type="ARBA" id="ARBA00022989"/>
    </source>
</evidence>
<dbReference type="GO" id="GO:0019367">
    <property type="term" value="P:fatty acid elongation, saturated fatty acid"/>
    <property type="evidence" value="ECO:0007669"/>
    <property type="project" value="TreeGrafter"/>
</dbReference>